<accession>A0ABW7QN57</accession>
<dbReference type="RefSeq" id="WP_397708961.1">
    <property type="nucleotide sequence ID" value="NZ_JBIRGN010000001.1"/>
</dbReference>
<evidence type="ECO:0000313" key="1">
    <source>
        <dbReference type="EMBL" id="MFH8544801.1"/>
    </source>
</evidence>
<evidence type="ECO:0008006" key="3">
    <source>
        <dbReference type="Google" id="ProtNLM"/>
    </source>
</evidence>
<name>A0ABW7QN57_9ACTN</name>
<protein>
    <recommendedName>
        <fullName evidence="3">Calcium binding</fullName>
    </recommendedName>
</protein>
<dbReference type="Proteomes" id="UP001610818">
    <property type="component" value="Unassembled WGS sequence"/>
</dbReference>
<organism evidence="1 2">
    <name type="scientific">Streptomyces longisporoflavus</name>
    <dbReference type="NCBI Taxonomy" id="28044"/>
    <lineage>
        <taxon>Bacteria</taxon>
        <taxon>Bacillati</taxon>
        <taxon>Actinomycetota</taxon>
        <taxon>Actinomycetes</taxon>
        <taxon>Kitasatosporales</taxon>
        <taxon>Streptomycetaceae</taxon>
        <taxon>Streptomyces</taxon>
    </lineage>
</organism>
<dbReference type="EMBL" id="JBIRGQ010000001">
    <property type="protein sequence ID" value="MFH8544801.1"/>
    <property type="molecule type" value="Genomic_DNA"/>
</dbReference>
<sequence>MSTLGRAELETLIEEATVDAWGEGEQRTGLLTMLEEHLEVPFTTAVLGVEVTVRGVGLSPDGGIVALCWRGRVRQPIGILDLPLPAPAPGGAQWIEAYRQWAG</sequence>
<comment type="caution">
    <text evidence="1">The sequence shown here is derived from an EMBL/GenBank/DDBJ whole genome shotgun (WGS) entry which is preliminary data.</text>
</comment>
<reference evidence="1 2" key="1">
    <citation type="submission" date="2024-10" db="EMBL/GenBank/DDBJ databases">
        <title>The Natural Products Discovery Center: Release of the First 8490 Sequenced Strains for Exploring Actinobacteria Biosynthetic Diversity.</title>
        <authorList>
            <person name="Kalkreuter E."/>
            <person name="Kautsar S.A."/>
            <person name="Yang D."/>
            <person name="Bader C.D."/>
            <person name="Teijaro C.N."/>
            <person name="Fluegel L."/>
            <person name="Davis C.M."/>
            <person name="Simpson J.R."/>
            <person name="Lauterbach L."/>
            <person name="Steele A.D."/>
            <person name="Gui C."/>
            <person name="Meng S."/>
            <person name="Li G."/>
            <person name="Viehrig K."/>
            <person name="Ye F."/>
            <person name="Su P."/>
            <person name="Kiefer A.F."/>
            <person name="Nichols A."/>
            <person name="Cepeda A.J."/>
            <person name="Yan W."/>
            <person name="Fan B."/>
            <person name="Jiang Y."/>
            <person name="Adhikari A."/>
            <person name="Zheng C.-J."/>
            <person name="Schuster L."/>
            <person name="Cowan T.M."/>
            <person name="Smanski M.J."/>
            <person name="Chevrette M.G."/>
            <person name="De Carvalho L.P.S."/>
            <person name="Shen B."/>
        </authorList>
    </citation>
    <scope>NUCLEOTIDE SEQUENCE [LARGE SCALE GENOMIC DNA]</scope>
    <source>
        <strain evidence="1 2">NPDC017990</strain>
    </source>
</reference>
<evidence type="ECO:0000313" key="2">
    <source>
        <dbReference type="Proteomes" id="UP001610818"/>
    </source>
</evidence>
<gene>
    <name evidence="1" type="ORF">ACH4F9_07320</name>
</gene>
<keyword evidence="2" id="KW-1185">Reference proteome</keyword>
<proteinExistence type="predicted"/>